<comment type="caution">
    <text evidence="21">The sequence shown here is derived from an EMBL/GenBank/DDBJ whole genome shotgun (WGS) entry which is preliminary data.</text>
</comment>
<dbReference type="SUPFAM" id="SSF51735">
    <property type="entry name" value="NAD(P)-binding Rossmann-fold domains"/>
    <property type="match status" value="1"/>
</dbReference>
<evidence type="ECO:0000256" key="1">
    <source>
        <dbReference type="ARBA" id="ARBA00001920"/>
    </source>
</evidence>
<evidence type="ECO:0000256" key="5">
    <source>
        <dbReference type="ARBA" id="ARBA00013213"/>
    </source>
</evidence>
<dbReference type="InterPro" id="IPR045865">
    <property type="entry name" value="ACT-like_dom_sf"/>
</dbReference>
<evidence type="ECO:0000256" key="8">
    <source>
        <dbReference type="ARBA" id="ARBA00022697"/>
    </source>
</evidence>
<dbReference type="GO" id="GO:0050661">
    <property type="term" value="F:NADP binding"/>
    <property type="evidence" value="ECO:0007669"/>
    <property type="project" value="InterPro"/>
</dbReference>
<evidence type="ECO:0000256" key="11">
    <source>
        <dbReference type="ARBA" id="ARBA00023002"/>
    </source>
</evidence>
<dbReference type="Gene3D" id="3.40.50.720">
    <property type="entry name" value="NAD(P)-binding Rossmann-like Domain"/>
    <property type="match status" value="1"/>
</dbReference>
<dbReference type="FunFam" id="3.40.50.720:FF:000062">
    <property type="entry name" value="Homoserine dehydrogenase"/>
    <property type="match status" value="1"/>
</dbReference>
<evidence type="ECO:0000256" key="19">
    <source>
        <dbReference type="RuleBase" id="RU004171"/>
    </source>
</evidence>
<dbReference type="PROSITE" id="PS51671">
    <property type="entry name" value="ACT"/>
    <property type="match status" value="1"/>
</dbReference>
<evidence type="ECO:0000256" key="12">
    <source>
        <dbReference type="ARBA" id="ARBA00023027"/>
    </source>
</evidence>
<dbReference type="UniPathway" id="UPA00051">
    <property type="reaction ID" value="UER00465"/>
</dbReference>
<dbReference type="InterPro" id="IPR005106">
    <property type="entry name" value="Asp/hSer_DH_NAD-bd"/>
</dbReference>
<dbReference type="SUPFAM" id="SSF55347">
    <property type="entry name" value="Glyceraldehyde-3-phosphate dehydrogenase-like, C-terminal domain"/>
    <property type="match status" value="1"/>
</dbReference>
<dbReference type="InterPro" id="IPR019811">
    <property type="entry name" value="HDH_CS"/>
</dbReference>
<dbReference type="UniPathway" id="UPA00050">
    <property type="reaction ID" value="UER00063"/>
</dbReference>
<dbReference type="Pfam" id="PF03447">
    <property type="entry name" value="NAD_binding_3"/>
    <property type="match status" value="1"/>
</dbReference>
<dbReference type="GO" id="GO:0004412">
    <property type="term" value="F:homoserine dehydrogenase activity"/>
    <property type="evidence" value="ECO:0007669"/>
    <property type="project" value="UniProtKB-EC"/>
</dbReference>
<dbReference type="EC" id="1.1.1.3" evidence="5 18"/>
<feature type="domain" description="ACT" evidence="20">
    <location>
        <begin position="350"/>
        <end position="424"/>
    </location>
</feature>
<keyword evidence="8 18" id="KW-0791">Threonine biosynthesis</keyword>
<reference evidence="22" key="1">
    <citation type="submission" date="2017-06" db="EMBL/GenBank/DDBJ databases">
        <title>Investigating the central metabolism of Clostridium thermosuccinogenes.</title>
        <authorList>
            <person name="Koendjbiharie J.G."/>
            <person name="Van Kranenburg R."/>
            <person name="Vriesendorp B."/>
        </authorList>
    </citation>
    <scope>NUCLEOTIDE SEQUENCE [LARGE SCALE GENOMIC DNA]</scope>
    <source>
        <strain evidence="22">DSM 5806</strain>
    </source>
</reference>
<dbReference type="PANTHER" id="PTHR43331:SF1">
    <property type="entry name" value="HOMOSERINE DEHYDROGENASE"/>
    <property type="match status" value="1"/>
</dbReference>
<dbReference type="CDD" id="cd04881">
    <property type="entry name" value="ACT_HSDH-Hom"/>
    <property type="match status" value="1"/>
</dbReference>
<dbReference type="PROSITE" id="PS01042">
    <property type="entry name" value="HOMOSER_DHGENASE"/>
    <property type="match status" value="1"/>
</dbReference>
<dbReference type="Pfam" id="PF00742">
    <property type="entry name" value="Homoserine_dh"/>
    <property type="match status" value="1"/>
</dbReference>
<comment type="similarity">
    <text evidence="4 19">Belongs to the homoserine dehydrogenase family.</text>
</comment>
<gene>
    <name evidence="21" type="ORF">CDQ84_01895</name>
</gene>
<protein>
    <recommendedName>
        <fullName evidence="6 18">Homoserine dehydrogenase</fullName>
        <ecNumber evidence="5 18">1.1.1.3</ecNumber>
    </recommendedName>
</protein>
<feature type="binding site" evidence="17">
    <location>
        <begin position="9"/>
        <end position="16"/>
    </location>
    <ligand>
        <name>NADP(+)</name>
        <dbReference type="ChEBI" id="CHEBI:58349"/>
    </ligand>
</feature>
<evidence type="ECO:0000256" key="3">
    <source>
        <dbReference type="ARBA" id="ARBA00005062"/>
    </source>
</evidence>
<dbReference type="EMBL" id="NIOJ01000003">
    <property type="protein sequence ID" value="PNU01168.1"/>
    <property type="molecule type" value="Genomic_DNA"/>
</dbReference>
<keyword evidence="13" id="KW-0915">Sodium</keyword>
<evidence type="ECO:0000256" key="10">
    <source>
        <dbReference type="ARBA" id="ARBA00022857"/>
    </source>
</evidence>
<feature type="binding site" evidence="17">
    <location>
        <position position="105"/>
    </location>
    <ligand>
        <name>NADPH</name>
        <dbReference type="ChEBI" id="CHEBI:57783"/>
    </ligand>
</feature>
<dbReference type="NCBIfam" id="NF004976">
    <property type="entry name" value="PRK06349.1"/>
    <property type="match status" value="1"/>
</dbReference>
<dbReference type="Gene3D" id="3.30.360.10">
    <property type="entry name" value="Dihydrodipicolinate Reductase, domain 2"/>
    <property type="match status" value="1"/>
</dbReference>
<evidence type="ECO:0000256" key="16">
    <source>
        <dbReference type="PIRSR" id="PIRSR000098-1"/>
    </source>
</evidence>
<dbReference type="GO" id="GO:0009088">
    <property type="term" value="P:threonine biosynthetic process"/>
    <property type="evidence" value="ECO:0007669"/>
    <property type="project" value="UniProtKB-UniPathway"/>
</dbReference>
<evidence type="ECO:0000256" key="4">
    <source>
        <dbReference type="ARBA" id="ARBA00006753"/>
    </source>
</evidence>
<dbReference type="OrthoDB" id="9808167at2"/>
<evidence type="ECO:0000256" key="13">
    <source>
        <dbReference type="ARBA" id="ARBA00023053"/>
    </source>
</evidence>
<keyword evidence="12" id="KW-0520">NAD</keyword>
<dbReference type="PANTHER" id="PTHR43331">
    <property type="entry name" value="HOMOSERINE DEHYDROGENASE"/>
    <property type="match status" value="1"/>
</dbReference>
<keyword evidence="10 17" id="KW-0521">NADP</keyword>
<comment type="pathway">
    <text evidence="2 18">Amino-acid biosynthesis; L-threonine biosynthesis; L-threonine from L-aspartate: step 3/5.</text>
</comment>
<keyword evidence="11 18" id="KW-0560">Oxidoreductase</keyword>
<keyword evidence="7 18" id="KW-0028">Amino-acid biosynthesis</keyword>
<evidence type="ECO:0000256" key="6">
    <source>
        <dbReference type="ARBA" id="ARBA00013376"/>
    </source>
</evidence>
<comment type="pathway">
    <text evidence="3 18">Amino-acid biosynthesis; L-methionine biosynthesis via de novo pathway; L-homoserine from L-aspartate: step 3/3.</text>
</comment>
<evidence type="ECO:0000256" key="17">
    <source>
        <dbReference type="PIRSR" id="PIRSR000098-2"/>
    </source>
</evidence>
<dbReference type="SUPFAM" id="SSF55021">
    <property type="entry name" value="ACT-like"/>
    <property type="match status" value="1"/>
</dbReference>
<dbReference type="FunFam" id="3.30.360.10:FF:000005">
    <property type="entry name" value="Homoserine dehydrogenase"/>
    <property type="match status" value="1"/>
</dbReference>
<dbReference type="InterPro" id="IPR016204">
    <property type="entry name" value="HDH"/>
</dbReference>
<dbReference type="InterPro" id="IPR001342">
    <property type="entry name" value="HDH_cat"/>
</dbReference>
<evidence type="ECO:0000256" key="7">
    <source>
        <dbReference type="ARBA" id="ARBA00022605"/>
    </source>
</evidence>
<evidence type="ECO:0000313" key="21">
    <source>
        <dbReference type="EMBL" id="PNU01168.1"/>
    </source>
</evidence>
<accession>A0A2K2FLQ3</accession>
<dbReference type="GO" id="GO:0046872">
    <property type="term" value="F:metal ion binding"/>
    <property type="evidence" value="ECO:0007669"/>
    <property type="project" value="UniProtKB-KW"/>
</dbReference>
<proteinExistence type="inferred from homology"/>
<comment type="catalytic activity">
    <reaction evidence="15">
        <text>L-homoserine + NADP(+) = L-aspartate 4-semialdehyde + NADPH + H(+)</text>
        <dbReference type="Rhea" id="RHEA:15761"/>
        <dbReference type="ChEBI" id="CHEBI:15378"/>
        <dbReference type="ChEBI" id="CHEBI:57476"/>
        <dbReference type="ChEBI" id="CHEBI:57783"/>
        <dbReference type="ChEBI" id="CHEBI:58349"/>
        <dbReference type="ChEBI" id="CHEBI:537519"/>
        <dbReference type="EC" id="1.1.1.3"/>
    </reaction>
    <physiologicalReaction direction="right-to-left" evidence="15">
        <dbReference type="Rhea" id="RHEA:15763"/>
    </physiologicalReaction>
</comment>
<dbReference type="PIRSF" id="PIRSF000098">
    <property type="entry name" value="Homoser_dehydrog"/>
    <property type="match status" value="1"/>
</dbReference>
<keyword evidence="9" id="KW-0479">Metal-binding</keyword>
<organism evidence="21 22">
    <name type="scientific">Clostridium thermosuccinogenes</name>
    <dbReference type="NCBI Taxonomy" id="84032"/>
    <lineage>
        <taxon>Bacteria</taxon>
        <taxon>Bacillati</taxon>
        <taxon>Bacillota</taxon>
        <taxon>Clostridia</taxon>
        <taxon>Eubacteriales</taxon>
        <taxon>Clostridiaceae</taxon>
        <taxon>Clostridium</taxon>
    </lineage>
</organism>
<feature type="binding site" evidence="17">
    <location>
        <position position="190"/>
    </location>
    <ligand>
        <name>L-homoserine</name>
        <dbReference type="ChEBI" id="CHEBI:57476"/>
    </ligand>
</feature>
<evidence type="ECO:0000256" key="18">
    <source>
        <dbReference type="RuleBase" id="RU000579"/>
    </source>
</evidence>
<keyword evidence="22" id="KW-1185">Reference proteome</keyword>
<dbReference type="Gene3D" id="3.30.70.260">
    <property type="match status" value="1"/>
</dbReference>
<dbReference type="GO" id="GO:0009086">
    <property type="term" value="P:methionine biosynthetic process"/>
    <property type="evidence" value="ECO:0007669"/>
    <property type="project" value="UniProtKB-KW"/>
</dbReference>
<dbReference type="KEGG" id="cthd:CDO33_10815"/>
<dbReference type="InterPro" id="IPR036291">
    <property type="entry name" value="NAD(P)-bd_dom_sf"/>
</dbReference>
<evidence type="ECO:0000313" key="22">
    <source>
        <dbReference type="Proteomes" id="UP000236151"/>
    </source>
</evidence>
<keyword evidence="14 18" id="KW-0486">Methionine biosynthesis</keyword>
<name>A0A2K2FLQ3_9CLOT</name>
<evidence type="ECO:0000256" key="14">
    <source>
        <dbReference type="ARBA" id="ARBA00023167"/>
    </source>
</evidence>
<evidence type="ECO:0000256" key="9">
    <source>
        <dbReference type="ARBA" id="ARBA00022723"/>
    </source>
</evidence>
<evidence type="ECO:0000259" key="20">
    <source>
        <dbReference type="PROSITE" id="PS51671"/>
    </source>
</evidence>
<dbReference type="AlphaFoldDB" id="A0A2K2FLQ3"/>
<evidence type="ECO:0000256" key="2">
    <source>
        <dbReference type="ARBA" id="ARBA00005056"/>
    </source>
</evidence>
<sequence>METVKIGLLGFGNVGTGVYKILKENGADISHRDGLDIKIEKILVRDVRKKRSIEVDENVLTDNVDDIVKNPEISIVAEFMGGTEPAREYILKALSNGKTVVTANKEVLAKHWPELEKAARAYGVGLYYEASVAGGIPVIKVMRESLQANNVYEIMGIINGTTNYILTKMSEEGRNFAEILADAQQRGYAEPDPTSDVEGFDAMYKLSILASIGFHARIHIDNIYREGISGITVEDINYGKELGFAVKLLAIAKKQGTSIEARVHPTFIPMDHPLASVRNSYNAIFVKGDAVGNLMLYGRGAGDLPTGSAIVSDIVTACQQKGRNLYSTFYNEDRISPEITMIEDWETEFFIRLTVKDEPGVLAKIAGIFGKHDVSIASVIQKDHNRGEVPLIFVTHKAKELSMGKAIEDIRRLDEVIKVENVIRVER</sequence>
<dbReference type="Proteomes" id="UP000236151">
    <property type="component" value="Unassembled WGS sequence"/>
</dbReference>
<dbReference type="Pfam" id="PF01842">
    <property type="entry name" value="ACT"/>
    <property type="match status" value="1"/>
</dbReference>
<comment type="cofactor">
    <cofactor evidence="1">
        <name>a metal cation</name>
        <dbReference type="ChEBI" id="CHEBI:25213"/>
    </cofactor>
</comment>
<feature type="active site" description="Proton donor" evidence="16">
    <location>
        <position position="205"/>
    </location>
</feature>
<evidence type="ECO:0000256" key="15">
    <source>
        <dbReference type="ARBA" id="ARBA00048841"/>
    </source>
</evidence>
<dbReference type="InterPro" id="IPR002912">
    <property type="entry name" value="ACT_dom"/>
</dbReference>
<dbReference type="RefSeq" id="WP_103080026.1">
    <property type="nucleotide sequence ID" value="NZ_CP021850.1"/>
</dbReference>